<evidence type="ECO:0000313" key="3">
    <source>
        <dbReference type="EnsemblPlants" id="OB03G10670.1"/>
    </source>
</evidence>
<feature type="domain" description="DUF4218" evidence="2">
    <location>
        <begin position="74"/>
        <end position="128"/>
    </location>
</feature>
<keyword evidence="4" id="KW-1185">Reference proteome</keyword>
<protein>
    <recommendedName>
        <fullName evidence="5">DUF4216 domain-containing protein</fullName>
    </recommendedName>
</protein>
<feature type="domain" description="DUF4216" evidence="1">
    <location>
        <begin position="234"/>
        <end position="309"/>
    </location>
</feature>
<dbReference type="HOGENOM" id="CLU_659517_0_0_1"/>
<dbReference type="EnsemblPlants" id="OB03G10670.1">
    <property type="protein sequence ID" value="OB03G10670.1"/>
    <property type="gene ID" value="OB03G10670"/>
</dbReference>
<reference evidence="3" key="1">
    <citation type="journal article" date="2013" name="Nat. Commun.">
        <title>Whole-genome sequencing of Oryza brachyantha reveals mechanisms underlying Oryza genome evolution.</title>
        <authorList>
            <person name="Chen J."/>
            <person name="Huang Q."/>
            <person name="Gao D."/>
            <person name="Wang J."/>
            <person name="Lang Y."/>
            <person name="Liu T."/>
            <person name="Li B."/>
            <person name="Bai Z."/>
            <person name="Luis Goicoechea J."/>
            <person name="Liang C."/>
            <person name="Chen C."/>
            <person name="Zhang W."/>
            <person name="Sun S."/>
            <person name="Liao Y."/>
            <person name="Zhang X."/>
            <person name="Yang L."/>
            <person name="Song C."/>
            <person name="Wang M."/>
            <person name="Shi J."/>
            <person name="Liu G."/>
            <person name="Liu J."/>
            <person name="Zhou H."/>
            <person name="Zhou W."/>
            <person name="Yu Q."/>
            <person name="An N."/>
            <person name="Chen Y."/>
            <person name="Cai Q."/>
            <person name="Wang B."/>
            <person name="Liu B."/>
            <person name="Min J."/>
            <person name="Huang Y."/>
            <person name="Wu H."/>
            <person name="Li Z."/>
            <person name="Zhang Y."/>
            <person name="Yin Y."/>
            <person name="Song W."/>
            <person name="Jiang J."/>
            <person name="Jackson S.A."/>
            <person name="Wing R.A."/>
            <person name="Wang J."/>
            <person name="Chen M."/>
        </authorList>
    </citation>
    <scope>NUCLEOTIDE SEQUENCE [LARGE SCALE GENOMIC DNA]</scope>
    <source>
        <strain evidence="3">cv. IRGC 101232</strain>
    </source>
</reference>
<dbReference type="PANTHER" id="PTHR48258">
    <property type="entry name" value="DUF4218 DOMAIN-CONTAINING PROTEIN-RELATED"/>
    <property type="match status" value="1"/>
</dbReference>
<evidence type="ECO:0000259" key="1">
    <source>
        <dbReference type="Pfam" id="PF13952"/>
    </source>
</evidence>
<dbReference type="OMA" id="INIRGRW"/>
<evidence type="ECO:0008006" key="5">
    <source>
        <dbReference type="Google" id="ProtNLM"/>
    </source>
</evidence>
<dbReference type="AlphaFoldDB" id="J3LJ41"/>
<proteinExistence type="predicted"/>
<evidence type="ECO:0000259" key="2">
    <source>
        <dbReference type="Pfam" id="PF13960"/>
    </source>
</evidence>
<dbReference type="Pfam" id="PF13952">
    <property type="entry name" value="DUF4216"/>
    <property type="match status" value="1"/>
</dbReference>
<dbReference type="eggNOG" id="ENOG502QWJJ">
    <property type="taxonomic scope" value="Eukaryota"/>
</dbReference>
<sequence length="417" mass="49260">MASGEEVPRRKYYETSGRWLQHLNMHDGTRRRGTLLDIEGKSKDTRILPVSIRGIVRKDIYEAIAELGNFFKELCFKTLKIDVLLRLKAEIPVILCKLEKIYPPAFFDVMVHLAVHLPDEAILRGPVYIFRELEKNSVNDIDTRLEREFPKWFKNYIEELHYNRAPEVSNDLYSLANGPDRRLRVYSACNENGVRYHTIDREKNRKTQNSGIKVEGAHKNLIIDFYGVLIEILELQYTTNKNGDRSVFLFRCDWFDLDGRKTRMRNDGYFTSINIRGRWYKKDPFILAPQAKQVFYLDDTRFGKDWKVVQNFEHRHVYDVPEKERTETNENDDFQMNNQDAYQQESSSTEFITHFTVMMKMFWTFRLKWLKIFETKKAKILLMNFIVVTAKKNVKTIPGTIHINNGVDGPLSETDDE</sequence>
<dbReference type="InterPro" id="IPR025452">
    <property type="entry name" value="DUF4218"/>
</dbReference>
<reference evidence="3" key="2">
    <citation type="submission" date="2013-04" db="UniProtKB">
        <authorList>
            <consortium name="EnsemblPlants"/>
        </authorList>
    </citation>
    <scope>IDENTIFICATION</scope>
</reference>
<dbReference type="Gramene" id="OB03G10670.1">
    <property type="protein sequence ID" value="OB03G10670.1"/>
    <property type="gene ID" value="OB03G10670"/>
</dbReference>
<organism evidence="3">
    <name type="scientific">Oryza brachyantha</name>
    <name type="common">malo sina</name>
    <dbReference type="NCBI Taxonomy" id="4533"/>
    <lineage>
        <taxon>Eukaryota</taxon>
        <taxon>Viridiplantae</taxon>
        <taxon>Streptophyta</taxon>
        <taxon>Embryophyta</taxon>
        <taxon>Tracheophyta</taxon>
        <taxon>Spermatophyta</taxon>
        <taxon>Magnoliopsida</taxon>
        <taxon>Liliopsida</taxon>
        <taxon>Poales</taxon>
        <taxon>Poaceae</taxon>
        <taxon>BOP clade</taxon>
        <taxon>Oryzoideae</taxon>
        <taxon>Oryzeae</taxon>
        <taxon>Oryzinae</taxon>
        <taxon>Oryza</taxon>
    </lineage>
</organism>
<evidence type="ECO:0000313" key="4">
    <source>
        <dbReference type="Proteomes" id="UP000006038"/>
    </source>
</evidence>
<name>J3LJ41_ORYBR</name>
<dbReference type="Pfam" id="PF13960">
    <property type="entry name" value="DUF4218"/>
    <property type="match status" value="1"/>
</dbReference>
<accession>J3LJ41</accession>
<dbReference type="InterPro" id="IPR025312">
    <property type="entry name" value="DUF4216"/>
</dbReference>
<dbReference type="Proteomes" id="UP000006038">
    <property type="component" value="Chromosome 3"/>
</dbReference>